<accession>A0A0F6RDC8</accession>
<comment type="cofactor">
    <cofactor evidence="1">
        <name>heme b</name>
        <dbReference type="ChEBI" id="CHEBI:60344"/>
    </cofactor>
</comment>
<evidence type="ECO:0000256" key="11">
    <source>
        <dbReference type="ARBA" id="ARBA00023136"/>
    </source>
</evidence>
<keyword evidence="6 13" id="KW-0812">Transmembrane</keyword>
<dbReference type="RefSeq" id="WP_046561821.1">
    <property type="nucleotide sequence ID" value="NZ_CP010975.1"/>
</dbReference>
<evidence type="ECO:0000256" key="4">
    <source>
        <dbReference type="ARBA" id="ARBA00022475"/>
    </source>
</evidence>
<keyword evidence="3" id="KW-0813">Transport</keyword>
<reference evidence="15 16" key="1">
    <citation type="submission" date="2015-02" db="EMBL/GenBank/DDBJ databases">
        <title>Complete genome sequence of Kangiella geojedonensis strain YCS-5T.</title>
        <authorList>
            <person name="Kim K.M."/>
        </authorList>
    </citation>
    <scope>NUCLEOTIDE SEQUENCE [LARGE SCALE GENOMIC DNA]</scope>
    <source>
        <strain evidence="15 16">YCS-5</strain>
    </source>
</reference>
<evidence type="ECO:0000256" key="6">
    <source>
        <dbReference type="ARBA" id="ARBA00022692"/>
    </source>
</evidence>
<keyword evidence="8" id="KW-0249">Electron transport</keyword>
<dbReference type="GO" id="GO:0020037">
    <property type="term" value="F:heme binding"/>
    <property type="evidence" value="ECO:0007669"/>
    <property type="project" value="TreeGrafter"/>
</dbReference>
<dbReference type="SUPFAM" id="SSF81342">
    <property type="entry name" value="Transmembrane di-heme cytochromes"/>
    <property type="match status" value="1"/>
</dbReference>
<dbReference type="Pfam" id="PF01292">
    <property type="entry name" value="Ni_hydr_CYTB"/>
    <property type="match status" value="1"/>
</dbReference>
<evidence type="ECO:0000256" key="9">
    <source>
        <dbReference type="ARBA" id="ARBA00022989"/>
    </source>
</evidence>
<protein>
    <submittedName>
        <fullName evidence="15">Cytochrome B561</fullName>
    </submittedName>
</protein>
<dbReference type="GO" id="GO:0009055">
    <property type="term" value="F:electron transfer activity"/>
    <property type="evidence" value="ECO:0007669"/>
    <property type="project" value="InterPro"/>
</dbReference>
<dbReference type="PANTHER" id="PTHR30529">
    <property type="entry name" value="CYTOCHROME B561"/>
    <property type="match status" value="1"/>
</dbReference>
<keyword evidence="4" id="KW-1003">Cell membrane</keyword>
<dbReference type="Proteomes" id="UP000034071">
    <property type="component" value="Chromosome"/>
</dbReference>
<dbReference type="HOGENOM" id="CLU_095321_4_0_6"/>
<dbReference type="InterPro" id="IPR011577">
    <property type="entry name" value="Cyt_b561_bac/Ni-Hgenase"/>
</dbReference>
<feature type="transmembrane region" description="Helical" evidence="13">
    <location>
        <begin position="14"/>
        <end position="33"/>
    </location>
</feature>
<evidence type="ECO:0000256" key="8">
    <source>
        <dbReference type="ARBA" id="ARBA00022982"/>
    </source>
</evidence>
<evidence type="ECO:0000256" key="5">
    <source>
        <dbReference type="ARBA" id="ARBA00022617"/>
    </source>
</evidence>
<sequence length="179" mass="20289">MATESTKYTLLMRILHWLIAVLILGMIGVGWYMAGLPDEHPTKYDIYPIHKSIGITLLGLVVIRLLVRFFSPIPKLPRELSGWEKVLTKTVHFLLYLLMILVPISGYMMSDFAGFPVEWFGIEIPGFVEDNMDNSQSALDAHGILPYILLGLIALHLLGSLKHRFLDKGKNTDVLKRML</sequence>
<dbReference type="Gene3D" id="1.20.950.20">
    <property type="entry name" value="Transmembrane di-heme cytochromes, Chain C"/>
    <property type="match status" value="2"/>
</dbReference>
<evidence type="ECO:0000256" key="7">
    <source>
        <dbReference type="ARBA" id="ARBA00022723"/>
    </source>
</evidence>
<dbReference type="GO" id="GO:0022904">
    <property type="term" value="P:respiratory electron transport chain"/>
    <property type="evidence" value="ECO:0007669"/>
    <property type="project" value="InterPro"/>
</dbReference>
<evidence type="ECO:0000313" key="15">
    <source>
        <dbReference type="EMBL" id="AKE52796.1"/>
    </source>
</evidence>
<dbReference type="GO" id="GO:0046872">
    <property type="term" value="F:metal ion binding"/>
    <property type="evidence" value="ECO:0007669"/>
    <property type="project" value="UniProtKB-KW"/>
</dbReference>
<keyword evidence="11 13" id="KW-0472">Membrane</keyword>
<evidence type="ECO:0000256" key="13">
    <source>
        <dbReference type="SAM" id="Phobius"/>
    </source>
</evidence>
<comment type="similarity">
    <text evidence="12">Belongs to the cytochrome b561 family.</text>
</comment>
<keyword evidence="10" id="KW-0408">Iron</keyword>
<dbReference type="InterPro" id="IPR052168">
    <property type="entry name" value="Cytochrome_b561_oxidase"/>
</dbReference>
<keyword evidence="16" id="KW-1185">Reference proteome</keyword>
<dbReference type="AlphaFoldDB" id="A0A0F6RDC8"/>
<evidence type="ECO:0000313" key="16">
    <source>
        <dbReference type="Proteomes" id="UP000034071"/>
    </source>
</evidence>
<dbReference type="OrthoDB" id="1247465at2"/>
<proteinExistence type="inferred from homology"/>
<keyword evidence="9 13" id="KW-1133">Transmembrane helix</keyword>
<dbReference type="PANTHER" id="PTHR30529:SF1">
    <property type="entry name" value="CYTOCHROME B561 HOMOLOG 2"/>
    <property type="match status" value="1"/>
</dbReference>
<dbReference type="KEGG" id="kge:TQ33_1860"/>
<feature type="transmembrane region" description="Helical" evidence="13">
    <location>
        <begin position="144"/>
        <end position="161"/>
    </location>
</feature>
<evidence type="ECO:0000256" key="1">
    <source>
        <dbReference type="ARBA" id="ARBA00001970"/>
    </source>
</evidence>
<feature type="transmembrane region" description="Helical" evidence="13">
    <location>
        <begin position="53"/>
        <end position="70"/>
    </location>
</feature>
<dbReference type="STRING" id="914150.TQ33_1860"/>
<keyword evidence="7" id="KW-0479">Metal-binding</keyword>
<dbReference type="InterPro" id="IPR016174">
    <property type="entry name" value="Di-haem_cyt_TM"/>
</dbReference>
<name>A0A0F6RDC8_9GAMM</name>
<gene>
    <name evidence="15" type="ORF">TQ33_1860</name>
</gene>
<dbReference type="EMBL" id="CP010975">
    <property type="protein sequence ID" value="AKE52796.1"/>
    <property type="molecule type" value="Genomic_DNA"/>
</dbReference>
<evidence type="ECO:0000256" key="3">
    <source>
        <dbReference type="ARBA" id="ARBA00022448"/>
    </source>
</evidence>
<evidence type="ECO:0000256" key="10">
    <source>
        <dbReference type="ARBA" id="ARBA00023004"/>
    </source>
</evidence>
<dbReference type="GO" id="GO:0005886">
    <property type="term" value="C:plasma membrane"/>
    <property type="evidence" value="ECO:0007669"/>
    <property type="project" value="UniProtKB-SubCell"/>
</dbReference>
<feature type="domain" description="Cytochrome b561 bacterial/Ni-hydrogenase" evidence="14">
    <location>
        <begin position="8"/>
        <end position="178"/>
    </location>
</feature>
<feature type="transmembrane region" description="Helical" evidence="13">
    <location>
        <begin position="91"/>
        <end position="109"/>
    </location>
</feature>
<comment type="subcellular location">
    <subcellularLocation>
        <location evidence="2">Cell membrane</location>
        <topology evidence="2">Multi-pass membrane protein</topology>
    </subcellularLocation>
</comment>
<evidence type="ECO:0000259" key="14">
    <source>
        <dbReference type="Pfam" id="PF01292"/>
    </source>
</evidence>
<organism evidence="15 16">
    <name type="scientific">Kangiella geojedonensis</name>
    <dbReference type="NCBI Taxonomy" id="914150"/>
    <lineage>
        <taxon>Bacteria</taxon>
        <taxon>Pseudomonadati</taxon>
        <taxon>Pseudomonadota</taxon>
        <taxon>Gammaproteobacteria</taxon>
        <taxon>Kangiellales</taxon>
        <taxon>Kangiellaceae</taxon>
        <taxon>Kangiella</taxon>
    </lineage>
</organism>
<keyword evidence="5" id="KW-0349">Heme</keyword>
<evidence type="ECO:0000256" key="12">
    <source>
        <dbReference type="ARBA" id="ARBA00037975"/>
    </source>
</evidence>
<evidence type="ECO:0000256" key="2">
    <source>
        <dbReference type="ARBA" id="ARBA00004651"/>
    </source>
</evidence>